<sequence length="111" mass="12727">MNIEIFPKNLSQAFVPISEFNKGGANKIFENVNDVGMKFVFKNNQPIGVILSIEQFEEMREIIENQALLIEAERRIQNSKGKKTITHEEMLLELGISKADLEDMDDVEIEE</sequence>
<gene>
    <name evidence="2" type="ORF">MsAm2_02290</name>
</gene>
<comment type="similarity">
    <text evidence="1">Belongs to the phD/YefM antitoxin family.</text>
</comment>
<dbReference type="SUPFAM" id="SSF143120">
    <property type="entry name" value="YefM-like"/>
    <property type="match status" value="1"/>
</dbReference>
<name>A0AA96ZWY9_9EURY</name>
<dbReference type="InterPro" id="IPR036165">
    <property type="entry name" value="YefM-like_sf"/>
</dbReference>
<evidence type="ECO:0000313" key="2">
    <source>
        <dbReference type="EMBL" id="WNY26467.1"/>
    </source>
</evidence>
<reference evidence="2 3" key="1">
    <citation type="submission" date="2023-07" db="EMBL/GenBank/DDBJ databases">
        <title>Closed genome sequence of Methanosarcinaceae archaeon Am2.</title>
        <authorList>
            <person name="Poehlein A."/>
            <person name="Protasov E."/>
            <person name="Platt K."/>
            <person name="Reeh H."/>
            <person name="Daniel R."/>
            <person name="Brune A."/>
        </authorList>
    </citation>
    <scope>NUCLEOTIDE SEQUENCE [LARGE SCALE GENOMIC DNA]</scope>
    <source>
        <strain evidence="2 3">Am2</strain>
    </source>
</reference>
<organism evidence="2 3">
    <name type="scientific">Methanolapillus ohkumae</name>
    <dbReference type="NCBI Taxonomy" id="3028298"/>
    <lineage>
        <taxon>Archaea</taxon>
        <taxon>Methanobacteriati</taxon>
        <taxon>Methanobacteriota</taxon>
        <taxon>Stenosarchaea group</taxon>
        <taxon>Methanomicrobia</taxon>
        <taxon>Methanosarcinales</taxon>
        <taxon>Methanosarcinaceae</taxon>
        <taxon>Methanolapillus</taxon>
    </lineage>
</organism>
<evidence type="ECO:0008006" key="4">
    <source>
        <dbReference type="Google" id="ProtNLM"/>
    </source>
</evidence>
<dbReference type="EMBL" id="CP131061">
    <property type="protein sequence ID" value="WNY26467.1"/>
    <property type="molecule type" value="Genomic_DNA"/>
</dbReference>
<evidence type="ECO:0000313" key="3">
    <source>
        <dbReference type="Proteomes" id="UP001304970"/>
    </source>
</evidence>
<dbReference type="GeneID" id="89227630"/>
<dbReference type="RefSeq" id="WP_338097997.1">
    <property type="nucleotide sequence ID" value="NZ_CP131061.1"/>
</dbReference>
<evidence type="ECO:0000256" key="1">
    <source>
        <dbReference type="ARBA" id="ARBA00009981"/>
    </source>
</evidence>
<accession>A0AA96ZWY9</accession>
<proteinExistence type="inferred from homology"/>
<keyword evidence="3" id="KW-1185">Reference proteome</keyword>
<protein>
    <recommendedName>
        <fullName evidence="4">Type II toxin-antitoxin system Phd/YefM family antitoxin</fullName>
    </recommendedName>
</protein>
<dbReference type="Proteomes" id="UP001304970">
    <property type="component" value="Chromosome"/>
</dbReference>
<dbReference type="AlphaFoldDB" id="A0AA96ZWY9"/>